<evidence type="ECO:0000256" key="1">
    <source>
        <dbReference type="ARBA" id="ARBA00023015"/>
    </source>
</evidence>
<dbReference type="PROSITE" id="PS50977">
    <property type="entry name" value="HTH_TETR_2"/>
    <property type="match status" value="1"/>
</dbReference>
<gene>
    <name evidence="6" type="ORF">Krac_4015</name>
</gene>
<dbReference type="InterPro" id="IPR011075">
    <property type="entry name" value="TetR_C"/>
</dbReference>
<dbReference type="InterPro" id="IPR036271">
    <property type="entry name" value="Tet_transcr_reg_TetR-rel_C_sf"/>
</dbReference>
<dbReference type="EMBL" id="ADVG01000003">
    <property type="protein sequence ID" value="EFH83093.1"/>
    <property type="molecule type" value="Genomic_DNA"/>
</dbReference>
<evidence type="ECO:0000256" key="3">
    <source>
        <dbReference type="ARBA" id="ARBA00023163"/>
    </source>
</evidence>
<reference evidence="6 7" key="1">
    <citation type="journal article" date="2011" name="Stand. Genomic Sci.">
        <title>Non-contiguous finished genome sequence and contextual data of the filamentous soil bacterium Ktedonobacter racemifer type strain (SOSP1-21).</title>
        <authorList>
            <person name="Chang Y.J."/>
            <person name="Land M."/>
            <person name="Hauser L."/>
            <person name="Chertkov O."/>
            <person name="Del Rio T.G."/>
            <person name="Nolan M."/>
            <person name="Copeland A."/>
            <person name="Tice H."/>
            <person name="Cheng J.F."/>
            <person name="Lucas S."/>
            <person name="Han C."/>
            <person name="Goodwin L."/>
            <person name="Pitluck S."/>
            <person name="Ivanova N."/>
            <person name="Ovchinikova G."/>
            <person name="Pati A."/>
            <person name="Chen A."/>
            <person name="Palaniappan K."/>
            <person name="Mavromatis K."/>
            <person name="Liolios K."/>
            <person name="Brettin T."/>
            <person name="Fiebig A."/>
            <person name="Rohde M."/>
            <person name="Abt B."/>
            <person name="Goker M."/>
            <person name="Detter J.C."/>
            <person name="Woyke T."/>
            <person name="Bristow J."/>
            <person name="Eisen J.A."/>
            <person name="Markowitz V."/>
            <person name="Hugenholtz P."/>
            <person name="Kyrpides N.C."/>
            <person name="Klenk H.P."/>
            <person name="Lapidus A."/>
        </authorList>
    </citation>
    <scope>NUCLEOTIDE SEQUENCE [LARGE SCALE GENOMIC DNA]</scope>
    <source>
        <strain evidence="7">DSM 44963</strain>
    </source>
</reference>
<dbReference type="InterPro" id="IPR050109">
    <property type="entry name" value="HTH-type_TetR-like_transc_reg"/>
</dbReference>
<evidence type="ECO:0000259" key="5">
    <source>
        <dbReference type="PROSITE" id="PS50977"/>
    </source>
</evidence>
<proteinExistence type="predicted"/>
<dbReference type="Pfam" id="PF00440">
    <property type="entry name" value="TetR_N"/>
    <property type="match status" value="1"/>
</dbReference>
<feature type="domain" description="HTH tetR-type" evidence="5">
    <location>
        <begin position="12"/>
        <end position="72"/>
    </location>
</feature>
<evidence type="ECO:0000313" key="6">
    <source>
        <dbReference type="EMBL" id="EFH83093.1"/>
    </source>
</evidence>
<dbReference type="GO" id="GO:0000976">
    <property type="term" value="F:transcription cis-regulatory region binding"/>
    <property type="evidence" value="ECO:0007669"/>
    <property type="project" value="TreeGrafter"/>
</dbReference>
<dbReference type="eggNOG" id="COG1309">
    <property type="taxonomic scope" value="Bacteria"/>
</dbReference>
<keyword evidence="1" id="KW-0805">Transcription regulation</keyword>
<dbReference type="PRINTS" id="PR00455">
    <property type="entry name" value="HTHTETR"/>
</dbReference>
<keyword evidence="2 4" id="KW-0238">DNA-binding</keyword>
<keyword evidence="3" id="KW-0804">Transcription</keyword>
<name>D6TXP6_KTERA</name>
<dbReference type="AlphaFoldDB" id="D6TXP6"/>
<accession>D6TXP6</accession>
<dbReference type="RefSeq" id="WP_007913533.1">
    <property type="nucleotide sequence ID" value="NZ_ADVG01000003.1"/>
</dbReference>
<dbReference type="InterPro" id="IPR009057">
    <property type="entry name" value="Homeodomain-like_sf"/>
</dbReference>
<dbReference type="InterPro" id="IPR001647">
    <property type="entry name" value="HTH_TetR"/>
</dbReference>
<dbReference type="GO" id="GO:0003700">
    <property type="term" value="F:DNA-binding transcription factor activity"/>
    <property type="evidence" value="ECO:0007669"/>
    <property type="project" value="TreeGrafter"/>
</dbReference>
<dbReference type="SUPFAM" id="SSF48498">
    <property type="entry name" value="Tetracyclin repressor-like, C-terminal domain"/>
    <property type="match status" value="1"/>
</dbReference>
<evidence type="ECO:0000313" key="7">
    <source>
        <dbReference type="Proteomes" id="UP000004508"/>
    </source>
</evidence>
<dbReference type="PANTHER" id="PTHR30055:SF148">
    <property type="entry name" value="TETR-FAMILY TRANSCRIPTIONAL REGULATOR"/>
    <property type="match status" value="1"/>
</dbReference>
<protein>
    <submittedName>
        <fullName evidence="6">Transcriptional regulator, TetR family</fullName>
    </submittedName>
</protein>
<dbReference type="SUPFAM" id="SSF46689">
    <property type="entry name" value="Homeodomain-like"/>
    <property type="match status" value="1"/>
</dbReference>
<dbReference type="Gene3D" id="1.10.10.60">
    <property type="entry name" value="Homeodomain-like"/>
    <property type="match status" value="1"/>
</dbReference>
<evidence type="ECO:0000256" key="2">
    <source>
        <dbReference type="ARBA" id="ARBA00023125"/>
    </source>
</evidence>
<evidence type="ECO:0000256" key="4">
    <source>
        <dbReference type="PROSITE-ProRule" id="PRU00335"/>
    </source>
</evidence>
<keyword evidence="7" id="KW-1185">Reference proteome</keyword>
<dbReference type="Proteomes" id="UP000004508">
    <property type="component" value="Unassembled WGS sequence"/>
</dbReference>
<sequence length="192" mass="21047">MITRVPGRPRNPAADRAILEATLQLLDERGYSGLALTEVAERAGVSTATLYRRWSSKVPLVLAAMQTALFPISLPDTGNTRQDLIMFLQERIEATQRPLVSKVLPALAAEGAGNPAFVEQFRQLQAPIRQMAFRLFERGIARGDLPASLDQDLTLDLLLGPLVSRQLINIPRLDPALAPTIVDAVLYGVARR</sequence>
<dbReference type="Gene3D" id="1.10.357.10">
    <property type="entry name" value="Tetracycline Repressor, domain 2"/>
    <property type="match status" value="1"/>
</dbReference>
<organism evidence="6 7">
    <name type="scientific">Ktedonobacter racemifer DSM 44963</name>
    <dbReference type="NCBI Taxonomy" id="485913"/>
    <lineage>
        <taxon>Bacteria</taxon>
        <taxon>Bacillati</taxon>
        <taxon>Chloroflexota</taxon>
        <taxon>Ktedonobacteria</taxon>
        <taxon>Ktedonobacterales</taxon>
        <taxon>Ktedonobacteraceae</taxon>
        <taxon>Ktedonobacter</taxon>
    </lineage>
</organism>
<feature type="DNA-binding region" description="H-T-H motif" evidence="4">
    <location>
        <begin position="35"/>
        <end position="54"/>
    </location>
</feature>
<dbReference type="STRING" id="485913.Krac_4015"/>
<dbReference type="InParanoid" id="D6TXP6"/>
<comment type="caution">
    <text evidence="6">The sequence shown here is derived from an EMBL/GenBank/DDBJ whole genome shotgun (WGS) entry which is preliminary data.</text>
</comment>
<dbReference type="Pfam" id="PF16859">
    <property type="entry name" value="TetR_C_11"/>
    <property type="match status" value="1"/>
</dbReference>
<dbReference type="PANTHER" id="PTHR30055">
    <property type="entry name" value="HTH-TYPE TRANSCRIPTIONAL REGULATOR RUTR"/>
    <property type="match status" value="1"/>
</dbReference>